<evidence type="ECO:0000313" key="9">
    <source>
        <dbReference type="Proteomes" id="UP000187651"/>
    </source>
</evidence>
<evidence type="ECO:0000256" key="6">
    <source>
        <dbReference type="SAM" id="Phobius"/>
    </source>
</evidence>
<dbReference type="RefSeq" id="WP_242869296.1">
    <property type="nucleotide sequence ID" value="NZ_FNHZ01000001.1"/>
</dbReference>
<dbReference type="InterPro" id="IPR051401">
    <property type="entry name" value="GtrA_CellWall_Glycosyl"/>
</dbReference>
<dbReference type="AlphaFoldDB" id="A0A1G9SU53"/>
<feature type="transmembrane region" description="Helical" evidence="6">
    <location>
        <begin position="116"/>
        <end position="135"/>
    </location>
</feature>
<feature type="transmembrane region" description="Helical" evidence="6">
    <location>
        <begin position="43"/>
        <end position="63"/>
    </location>
</feature>
<dbReference type="InterPro" id="IPR007267">
    <property type="entry name" value="GtrA_DPMS_TM"/>
</dbReference>
<protein>
    <submittedName>
        <fullName evidence="8">Putative flippase GtrA (Transmembrane translocase of bactoprenol-linked glucose)</fullName>
    </submittedName>
</protein>
<evidence type="ECO:0000259" key="7">
    <source>
        <dbReference type="Pfam" id="PF04138"/>
    </source>
</evidence>
<name>A0A1G9SU53_9FIRM</name>
<keyword evidence="3 6" id="KW-0812">Transmembrane</keyword>
<reference evidence="9" key="1">
    <citation type="submission" date="2016-10" db="EMBL/GenBank/DDBJ databases">
        <authorList>
            <person name="Varghese N."/>
            <person name="Submissions S."/>
        </authorList>
    </citation>
    <scope>NUCLEOTIDE SEQUENCE [LARGE SCALE GENOMIC DNA]</scope>
    <source>
        <strain evidence="9">M83</strain>
    </source>
</reference>
<dbReference type="Pfam" id="PF04138">
    <property type="entry name" value="GtrA_DPMS_TM"/>
    <property type="match status" value="1"/>
</dbReference>
<sequence>MKYIYNIIEKIGLFFLRIIFKILHKELSPEVEKSFVEFIKFGIVGLSNTVISYLLYLITLTILDKNHLCIRYDYFIANMVAFILSVLWSFYWNNKYVFTVNDGEERNIFAALIKTYMSYAFTGLFLTNVLAFLWVDILGVSKLISPLITLIISVPINFVMNKLWAFKSKEVN</sequence>
<keyword evidence="5 6" id="KW-0472">Membrane</keyword>
<proteinExistence type="inferred from homology"/>
<evidence type="ECO:0000256" key="3">
    <source>
        <dbReference type="ARBA" id="ARBA00022692"/>
    </source>
</evidence>
<feature type="transmembrane region" description="Helical" evidence="6">
    <location>
        <begin position="147"/>
        <end position="166"/>
    </location>
</feature>
<evidence type="ECO:0000256" key="4">
    <source>
        <dbReference type="ARBA" id="ARBA00022989"/>
    </source>
</evidence>
<dbReference type="PANTHER" id="PTHR38459">
    <property type="entry name" value="PROPHAGE BACTOPRENOL-LINKED GLUCOSE TRANSLOCASE HOMOLOG"/>
    <property type="match status" value="1"/>
</dbReference>
<organism evidence="8 9">
    <name type="scientific">Lachnospira pectinoschiza</name>
    <dbReference type="NCBI Taxonomy" id="28052"/>
    <lineage>
        <taxon>Bacteria</taxon>
        <taxon>Bacillati</taxon>
        <taxon>Bacillota</taxon>
        <taxon>Clostridia</taxon>
        <taxon>Lachnospirales</taxon>
        <taxon>Lachnospiraceae</taxon>
        <taxon>Lachnospira</taxon>
    </lineage>
</organism>
<evidence type="ECO:0000256" key="2">
    <source>
        <dbReference type="ARBA" id="ARBA00009399"/>
    </source>
</evidence>
<comment type="similarity">
    <text evidence="2">Belongs to the GtrA family.</text>
</comment>
<evidence type="ECO:0000256" key="1">
    <source>
        <dbReference type="ARBA" id="ARBA00004141"/>
    </source>
</evidence>
<dbReference type="PANTHER" id="PTHR38459:SF1">
    <property type="entry name" value="PROPHAGE BACTOPRENOL-LINKED GLUCOSE TRANSLOCASE HOMOLOG"/>
    <property type="match status" value="1"/>
</dbReference>
<evidence type="ECO:0000256" key="5">
    <source>
        <dbReference type="ARBA" id="ARBA00023136"/>
    </source>
</evidence>
<keyword evidence="4 6" id="KW-1133">Transmembrane helix</keyword>
<gene>
    <name evidence="8" type="ORF">SAMN05216544_0074</name>
</gene>
<accession>A0A1G9SU53</accession>
<feature type="transmembrane region" description="Helical" evidence="6">
    <location>
        <begin position="75"/>
        <end position="92"/>
    </location>
</feature>
<keyword evidence="9" id="KW-1185">Reference proteome</keyword>
<evidence type="ECO:0000313" key="8">
    <source>
        <dbReference type="EMBL" id="SDM38395.1"/>
    </source>
</evidence>
<dbReference type="Proteomes" id="UP000187651">
    <property type="component" value="Unassembled WGS sequence"/>
</dbReference>
<feature type="domain" description="GtrA/DPMS transmembrane" evidence="7">
    <location>
        <begin position="40"/>
        <end position="166"/>
    </location>
</feature>
<dbReference type="GO" id="GO:0005886">
    <property type="term" value="C:plasma membrane"/>
    <property type="evidence" value="ECO:0007669"/>
    <property type="project" value="TreeGrafter"/>
</dbReference>
<dbReference type="EMBL" id="FNHZ01000001">
    <property type="protein sequence ID" value="SDM38395.1"/>
    <property type="molecule type" value="Genomic_DNA"/>
</dbReference>
<dbReference type="GO" id="GO:0000271">
    <property type="term" value="P:polysaccharide biosynthetic process"/>
    <property type="evidence" value="ECO:0007669"/>
    <property type="project" value="InterPro"/>
</dbReference>
<comment type="subcellular location">
    <subcellularLocation>
        <location evidence="1">Membrane</location>
        <topology evidence="1">Multi-pass membrane protein</topology>
    </subcellularLocation>
</comment>